<reference evidence="2" key="1">
    <citation type="submission" date="2009-11" db="EMBL/GenBank/DDBJ databases">
        <authorList>
            <consortium name="The Broad Institute Genome Sequencing Platform"/>
            <person name="Ward D."/>
            <person name="Feldgarden M."/>
            <person name="Earl A."/>
            <person name="Young S.K."/>
            <person name="Zeng Q."/>
            <person name="Koehrsen M."/>
            <person name="Alvarado L."/>
            <person name="Berlin A."/>
            <person name="Bochicchio J."/>
            <person name="Borenstein D."/>
            <person name="Chapman S.B."/>
            <person name="Chen Z."/>
            <person name="Engels R."/>
            <person name="Freedman E."/>
            <person name="Gellesch M."/>
            <person name="Goldberg J."/>
            <person name="Griggs A."/>
            <person name="Gujja S."/>
            <person name="Heilman E."/>
            <person name="Heiman D."/>
            <person name="Hepburn T."/>
            <person name="Howarth C."/>
            <person name="Jen D."/>
            <person name="Larson L."/>
            <person name="Lewis B."/>
            <person name="Mehta T."/>
            <person name="Park D."/>
            <person name="Pearson M."/>
            <person name="Roberts A."/>
            <person name="Saif S."/>
            <person name="Shea T."/>
            <person name="Shenoy N."/>
            <person name="Sisk P."/>
            <person name="Stolte C."/>
            <person name="Sykes S."/>
            <person name="Thomson T."/>
            <person name="Walk T."/>
            <person name="White J."/>
            <person name="Yandava C."/>
            <person name="Izard J."/>
            <person name="Baranova O.V."/>
            <person name="Blanton J.M."/>
            <person name="Tanner A.C."/>
            <person name="Dewhirst F.E."/>
            <person name="Haas B."/>
            <person name="Nusbaum C."/>
            <person name="Birren B."/>
        </authorList>
    </citation>
    <scope>NUCLEOTIDE SEQUENCE [LARGE SCALE GENOMIC DNA]</scope>
    <source>
        <strain evidence="2">1-1 BBBD Race 1</strain>
    </source>
</reference>
<dbReference type="OrthoDB" id="10559863at2759"/>
<keyword evidence="1" id="KW-0732">Signal</keyword>
<dbReference type="EnsemblFungi" id="PTTG_27529-t43_1">
    <property type="protein sequence ID" value="PTTG_27529-t43_1-p1"/>
    <property type="gene ID" value="PTTG_27529"/>
</dbReference>
<proteinExistence type="predicted"/>
<dbReference type="PROSITE" id="PS51257">
    <property type="entry name" value="PROKAR_LIPOPROTEIN"/>
    <property type="match status" value="1"/>
</dbReference>
<dbReference type="VEuPathDB" id="FungiDB:PTTG_27529"/>
<dbReference type="AlphaFoldDB" id="A0A180GJX7"/>
<evidence type="ECO:0000313" key="2">
    <source>
        <dbReference type="EMBL" id="OAV92759.1"/>
    </source>
</evidence>
<evidence type="ECO:0000313" key="4">
    <source>
        <dbReference type="Proteomes" id="UP000005240"/>
    </source>
</evidence>
<protein>
    <recommendedName>
        <fullName evidence="5">Secreted protein</fullName>
    </recommendedName>
</protein>
<keyword evidence="4" id="KW-1185">Reference proteome</keyword>
<reference evidence="3 4" key="3">
    <citation type="journal article" date="2017" name="G3 (Bethesda)">
        <title>Comparative analysis highlights variable genome content of wheat rusts and divergence of the mating loci.</title>
        <authorList>
            <person name="Cuomo C.A."/>
            <person name="Bakkeren G."/>
            <person name="Khalil H.B."/>
            <person name="Panwar V."/>
            <person name="Joly D."/>
            <person name="Linning R."/>
            <person name="Sakthikumar S."/>
            <person name="Song X."/>
            <person name="Adiconis X."/>
            <person name="Fan L."/>
            <person name="Goldberg J.M."/>
            <person name="Levin J.Z."/>
            <person name="Young S."/>
            <person name="Zeng Q."/>
            <person name="Anikster Y."/>
            <person name="Bruce M."/>
            <person name="Wang M."/>
            <person name="Yin C."/>
            <person name="McCallum B."/>
            <person name="Szabo L.J."/>
            <person name="Hulbert S."/>
            <person name="Chen X."/>
            <person name="Fellers J.P."/>
        </authorList>
    </citation>
    <scope>NUCLEOTIDE SEQUENCE</scope>
    <source>
        <strain evidence="4">Isolate 1-1 / race 1 (BBBD)</strain>
        <strain evidence="3">isolate 1-1 / race 1 (BBBD)</strain>
    </source>
</reference>
<dbReference type="Proteomes" id="UP000005240">
    <property type="component" value="Unassembled WGS sequence"/>
</dbReference>
<evidence type="ECO:0000313" key="3">
    <source>
        <dbReference type="EnsemblFungi" id="PTTG_27529-t43_1-p1"/>
    </source>
</evidence>
<evidence type="ECO:0008006" key="5">
    <source>
        <dbReference type="Google" id="ProtNLM"/>
    </source>
</evidence>
<feature type="chain" id="PRO_5008109991" description="Secreted protein" evidence="1">
    <location>
        <begin position="26"/>
        <end position="98"/>
    </location>
</feature>
<feature type="signal peptide" evidence="1">
    <location>
        <begin position="1"/>
        <end position="25"/>
    </location>
</feature>
<reference evidence="3" key="4">
    <citation type="submission" date="2025-05" db="UniProtKB">
        <authorList>
            <consortium name="EnsemblFungi"/>
        </authorList>
    </citation>
    <scope>IDENTIFICATION</scope>
    <source>
        <strain evidence="3">isolate 1-1 / race 1 (BBBD)</strain>
    </source>
</reference>
<sequence>MHRFIHAIAVVAMLSCSWLIAPIASFQCNGGGSHPTEKCLWLDTRVNRCYIYDPDTPGTCNSKASPHCCHVRGTGMPTTDPDCGKANRWVASYCLDPS</sequence>
<name>A0A180GJX7_PUCT1</name>
<accession>A0A180GJX7</accession>
<reference evidence="2" key="2">
    <citation type="submission" date="2016-05" db="EMBL/GenBank/DDBJ databases">
        <title>Comparative analysis highlights variable genome content of wheat rusts and divergence of the mating loci.</title>
        <authorList>
            <person name="Cuomo C.A."/>
            <person name="Bakkeren G."/>
            <person name="Szabo L."/>
            <person name="Khalil H."/>
            <person name="Joly D."/>
            <person name="Goldberg J."/>
            <person name="Young S."/>
            <person name="Zeng Q."/>
            <person name="Fellers J."/>
        </authorList>
    </citation>
    <scope>NUCLEOTIDE SEQUENCE [LARGE SCALE GENOMIC DNA]</scope>
    <source>
        <strain evidence="2">1-1 BBBD Race 1</strain>
    </source>
</reference>
<gene>
    <name evidence="2" type="ORF">PTTG_27529</name>
</gene>
<organism evidence="2">
    <name type="scientific">Puccinia triticina (isolate 1-1 / race 1 (BBBD))</name>
    <name type="common">Brown leaf rust fungus</name>
    <dbReference type="NCBI Taxonomy" id="630390"/>
    <lineage>
        <taxon>Eukaryota</taxon>
        <taxon>Fungi</taxon>
        <taxon>Dikarya</taxon>
        <taxon>Basidiomycota</taxon>
        <taxon>Pucciniomycotina</taxon>
        <taxon>Pucciniomycetes</taxon>
        <taxon>Pucciniales</taxon>
        <taxon>Pucciniaceae</taxon>
        <taxon>Puccinia</taxon>
    </lineage>
</organism>
<evidence type="ECO:0000256" key="1">
    <source>
        <dbReference type="SAM" id="SignalP"/>
    </source>
</evidence>
<dbReference type="EMBL" id="ADAS02000059">
    <property type="protein sequence ID" value="OAV92759.1"/>
    <property type="molecule type" value="Genomic_DNA"/>
</dbReference>